<dbReference type="Proteomes" id="UP000502533">
    <property type="component" value="Chromosome"/>
</dbReference>
<gene>
    <name evidence="1" type="ORF">GWK63_14090</name>
</gene>
<evidence type="ECO:0000313" key="2">
    <source>
        <dbReference type="Proteomes" id="UP000502533"/>
    </source>
</evidence>
<dbReference type="RefSeq" id="WP_039998569.1">
    <property type="nucleotide sequence ID" value="NZ_CALMTF010000075.1"/>
</dbReference>
<evidence type="ECO:0000313" key="1">
    <source>
        <dbReference type="EMBL" id="QIP36449.1"/>
    </source>
</evidence>
<organism evidence="1 2">
    <name type="scientific">Komagataeibacter rhaeticus</name>
    <dbReference type="NCBI Taxonomy" id="215221"/>
    <lineage>
        <taxon>Bacteria</taxon>
        <taxon>Pseudomonadati</taxon>
        <taxon>Pseudomonadota</taxon>
        <taxon>Alphaproteobacteria</taxon>
        <taxon>Acetobacterales</taxon>
        <taxon>Acetobacteraceae</taxon>
        <taxon>Komagataeibacter</taxon>
    </lineage>
</organism>
<accession>A0A181CDZ2</accession>
<reference evidence="1 2" key="1">
    <citation type="submission" date="2020-03" db="EMBL/GenBank/DDBJ databases">
        <title>Isolation of cellulose-producing strains, genome characterization and application of the synthesized cellulose films as an economical and sustainable material for piezoelectric sensor construction.</title>
        <authorList>
            <person name="Mangayil R.K."/>
        </authorList>
    </citation>
    <scope>NUCLEOTIDE SEQUENCE [LARGE SCALE GENOMIC DNA]</scope>
    <source>
        <strain evidence="1 2">ENS 9a1a</strain>
    </source>
</reference>
<proteinExistence type="predicted"/>
<protein>
    <submittedName>
        <fullName evidence="1">Uncharacterized protein</fullName>
    </submittedName>
</protein>
<keyword evidence="2" id="KW-1185">Reference proteome</keyword>
<dbReference type="GeneID" id="85023298"/>
<dbReference type="KEGG" id="kre:GWK63_14090"/>
<dbReference type="AlphaFoldDB" id="A0A181CDZ2"/>
<sequence>MTLRKLGCRPARTRTGQPRLSSTMRAFMDRRAPTRLVRSQIDPAPRMLGNDMAGDCTAAGIGNHIRATAALGGYQVAVTATDALGFYARSTGYVPGNPATDHGGIEVDVLTTALRSGYALADQTLFPLWGSAEADDLNGIRNITAGLSAAYLGVRLAMADMWTDTTNALAPVWDTHTPAWRGDPTPGSAGGHCLLLWDYTGTDDTDLVTLLTWGTRQKATWRWLRSRLMEAHGLAWRQLLPPGALTPAGQDWEALTAANTAYLAGPD</sequence>
<dbReference type="EMBL" id="CP050139">
    <property type="protein sequence ID" value="QIP36449.1"/>
    <property type="molecule type" value="Genomic_DNA"/>
</dbReference>
<name>A0A181CDZ2_9PROT</name>